<protein>
    <recommendedName>
        <fullName evidence="3">DUF6542 domain-containing protein</fullName>
    </recommendedName>
</protein>
<keyword evidence="5" id="KW-1185">Reference proteome</keyword>
<evidence type="ECO:0000313" key="4">
    <source>
        <dbReference type="EMBL" id="ORV09650.1"/>
    </source>
</evidence>
<feature type="transmembrane region" description="Helical" evidence="2">
    <location>
        <begin position="72"/>
        <end position="91"/>
    </location>
</feature>
<evidence type="ECO:0000259" key="3">
    <source>
        <dbReference type="Pfam" id="PF20177"/>
    </source>
</evidence>
<dbReference type="InterPro" id="IPR046672">
    <property type="entry name" value="DUF6542"/>
</dbReference>
<dbReference type="STRING" id="28045.AWB95_17695"/>
<sequence>MTADHRSIIPSMPGVPWWAAVVIGVTATAVGFAFDAGSGNKELTGVFSALYVVGCLGAVLAVRQAGVFTGVIQPPLILFCAVPGAYWLFHGAKITGLKDLLINCGYPLIERFPLMLFTSAAVLLIGMVRWYLGMGARSAATGEADTASEGKGGIVAKLTSLLGRESAKPEHTGKAATARARRSERSTRSGKAASGRPARRPAASRSRHVRPPLDDAAEPAVERPRRRRPAPARDADSPDVPRRTRMPRDPDLRGRPPREIRRDPHVRRGGAASRRSSRFDPYDPIEPYEPAKPAEPPRRRAAPTGATATHHPISRVRYRNSPPRDTEA</sequence>
<feature type="transmembrane region" description="Helical" evidence="2">
    <location>
        <begin position="112"/>
        <end position="132"/>
    </location>
</feature>
<comment type="caution">
    <text evidence="4">The sequence shown here is derived from an EMBL/GenBank/DDBJ whole genome shotgun (WGS) entry which is preliminary data.</text>
</comment>
<evidence type="ECO:0000256" key="1">
    <source>
        <dbReference type="SAM" id="MobiDB-lite"/>
    </source>
</evidence>
<organism evidence="4 5">
    <name type="scientific">Mycobacterium celatum</name>
    <dbReference type="NCBI Taxonomy" id="28045"/>
    <lineage>
        <taxon>Bacteria</taxon>
        <taxon>Bacillati</taxon>
        <taxon>Actinomycetota</taxon>
        <taxon>Actinomycetes</taxon>
        <taxon>Mycobacteriales</taxon>
        <taxon>Mycobacteriaceae</taxon>
        <taxon>Mycobacterium</taxon>
    </lineage>
</organism>
<feature type="transmembrane region" description="Helical" evidence="2">
    <location>
        <begin position="15"/>
        <end position="34"/>
    </location>
</feature>
<dbReference type="AlphaFoldDB" id="A0A1X1RMA3"/>
<keyword evidence="2" id="KW-0472">Membrane</keyword>
<dbReference type="Proteomes" id="UP000193907">
    <property type="component" value="Unassembled WGS sequence"/>
</dbReference>
<feature type="compositionally biased region" description="Basic and acidic residues" evidence="1">
    <location>
        <begin position="231"/>
        <end position="263"/>
    </location>
</feature>
<gene>
    <name evidence="4" type="ORF">AWB95_17695</name>
</gene>
<keyword evidence="2" id="KW-0812">Transmembrane</keyword>
<proteinExistence type="predicted"/>
<feature type="transmembrane region" description="Helical" evidence="2">
    <location>
        <begin position="46"/>
        <end position="66"/>
    </location>
</feature>
<reference evidence="4 5" key="1">
    <citation type="submission" date="2016-01" db="EMBL/GenBank/DDBJ databases">
        <title>The new phylogeny of the genus Mycobacterium.</title>
        <authorList>
            <person name="Tarcisio F."/>
            <person name="Conor M."/>
            <person name="Antonella G."/>
            <person name="Elisabetta G."/>
            <person name="Giulia F.S."/>
            <person name="Sara T."/>
            <person name="Anna F."/>
            <person name="Clotilde B."/>
            <person name="Roberto B."/>
            <person name="Veronica D.S."/>
            <person name="Fabio R."/>
            <person name="Monica P."/>
            <person name="Olivier J."/>
            <person name="Enrico T."/>
            <person name="Nicola S."/>
        </authorList>
    </citation>
    <scope>NUCLEOTIDE SEQUENCE [LARGE SCALE GENOMIC DNA]</scope>
    <source>
        <strain evidence="4 5">DSM 44243</strain>
    </source>
</reference>
<evidence type="ECO:0000256" key="2">
    <source>
        <dbReference type="SAM" id="Phobius"/>
    </source>
</evidence>
<evidence type="ECO:0000313" key="5">
    <source>
        <dbReference type="Proteomes" id="UP000193907"/>
    </source>
</evidence>
<dbReference type="Pfam" id="PF20177">
    <property type="entry name" value="DUF6542"/>
    <property type="match status" value="1"/>
</dbReference>
<feature type="domain" description="DUF6542" evidence="3">
    <location>
        <begin position="14"/>
        <end position="132"/>
    </location>
</feature>
<dbReference type="EMBL" id="LQOM01000038">
    <property type="protein sequence ID" value="ORV09650.1"/>
    <property type="molecule type" value="Genomic_DNA"/>
</dbReference>
<name>A0A1X1RMA3_MYCCE</name>
<feature type="compositionally biased region" description="Low complexity" evidence="1">
    <location>
        <begin position="189"/>
        <end position="204"/>
    </location>
</feature>
<accession>A0A1X1RMA3</accession>
<feature type="region of interest" description="Disordered" evidence="1">
    <location>
        <begin position="162"/>
        <end position="328"/>
    </location>
</feature>
<keyword evidence="2" id="KW-1133">Transmembrane helix</keyword>